<dbReference type="PANTHER" id="PTHR10302">
    <property type="entry name" value="SINGLE-STRANDED DNA-BINDING PROTEIN"/>
    <property type="match status" value="1"/>
</dbReference>
<dbReference type="InterPro" id="IPR011344">
    <property type="entry name" value="ssDNA-bd"/>
</dbReference>
<evidence type="ECO:0000256" key="1">
    <source>
        <dbReference type="ARBA" id="ARBA00023125"/>
    </source>
</evidence>
<evidence type="ECO:0000256" key="2">
    <source>
        <dbReference type="HAMAP-Rule" id="MF_00984"/>
    </source>
</evidence>
<reference evidence="4 5" key="1">
    <citation type="submission" date="2016-09" db="EMBL/GenBank/DDBJ databases">
        <authorList>
            <person name="Capua I."/>
            <person name="De Benedictis P."/>
            <person name="Joannis T."/>
            <person name="Lombin L.H."/>
            <person name="Cattoli G."/>
        </authorList>
    </citation>
    <scope>NUCLEOTIDE SEQUENCE [LARGE SCALE GENOMIC DNA]</scope>
    <source>
        <strain evidence="4 5">ANC 4671</strain>
    </source>
</reference>
<accession>A0A1E7RCK0</accession>
<dbReference type="NCBIfam" id="TIGR00621">
    <property type="entry name" value="ssb"/>
    <property type="match status" value="1"/>
</dbReference>
<dbReference type="InterPro" id="IPR012340">
    <property type="entry name" value="NA-bd_OB-fold"/>
</dbReference>
<name>A0A1E7RCK0_9GAMM</name>
<dbReference type="EMBL" id="MKKK01000017">
    <property type="protein sequence ID" value="OEY96947.1"/>
    <property type="molecule type" value="Genomic_DNA"/>
</dbReference>
<dbReference type="SUPFAM" id="SSF50249">
    <property type="entry name" value="Nucleic acid-binding proteins"/>
    <property type="match status" value="1"/>
</dbReference>
<keyword evidence="1 2" id="KW-0238">DNA-binding</keyword>
<dbReference type="STRING" id="1262585.BJI46_11745"/>
<gene>
    <name evidence="4" type="ORF">BJI46_11745</name>
</gene>
<dbReference type="RefSeq" id="WP_070069647.1">
    <property type="nucleotide sequence ID" value="NZ_MKKK01000017.1"/>
</dbReference>
<evidence type="ECO:0000313" key="5">
    <source>
        <dbReference type="Proteomes" id="UP000185895"/>
    </source>
</evidence>
<dbReference type="Gene3D" id="2.40.50.140">
    <property type="entry name" value="Nucleic acid-binding proteins"/>
    <property type="match status" value="1"/>
</dbReference>
<dbReference type="CDD" id="cd04496">
    <property type="entry name" value="SSB_OBF"/>
    <property type="match status" value="1"/>
</dbReference>
<dbReference type="AlphaFoldDB" id="A0A1E7RCK0"/>
<keyword evidence="5" id="KW-1185">Reference proteome</keyword>
<proteinExistence type="inferred from homology"/>
<dbReference type="GO" id="GO:0009295">
    <property type="term" value="C:nucleoid"/>
    <property type="evidence" value="ECO:0007669"/>
    <property type="project" value="TreeGrafter"/>
</dbReference>
<dbReference type="Pfam" id="PF00436">
    <property type="entry name" value="SSB"/>
    <property type="match status" value="1"/>
</dbReference>
<dbReference type="HAMAP" id="MF_00984">
    <property type="entry name" value="SSB"/>
    <property type="match status" value="1"/>
</dbReference>
<comment type="subunit">
    <text evidence="2">Homotetramer.</text>
</comment>
<dbReference type="Proteomes" id="UP000185895">
    <property type="component" value="Unassembled WGS sequence"/>
</dbReference>
<sequence length="117" mass="13379">MRGVNKVILIGSLGADPLSKQFGNGSKYAQFSIATSEKWQDRNTGEWKESTEWHRVVAHNRLGEIAIQYLKKGAKVYIEGSLYTRSWTDQNRIQHYTTEIRVHALQMLDGVPQANPY</sequence>
<evidence type="ECO:0000313" key="4">
    <source>
        <dbReference type="EMBL" id="OEY96947.1"/>
    </source>
</evidence>
<dbReference type="PIRSF" id="PIRSF002070">
    <property type="entry name" value="SSB"/>
    <property type="match status" value="1"/>
</dbReference>
<dbReference type="GO" id="GO:0003697">
    <property type="term" value="F:single-stranded DNA binding"/>
    <property type="evidence" value="ECO:0007669"/>
    <property type="project" value="UniProtKB-UniRule"/>
</dbReference>
<organism evidence="4 5">
    <name type="scientific">Acinetobacter qingfengensis</name>
    <dbReference type="NCBI Taxonomy" id="1262585"/>
    <lineage>
        <taxon>Bacteria</taxon>
        <taxon>Pseudomonadati</taxon>
        <taxon>Pseudomonadota</taxon>
        <taxon>Gammaproteobacteria</taxon>
        <taxon>Moraxellales</taxon>
        <taxon>Moraxellaceae</taxon>
        <taxon>Acinetobacter</taxon>
    </lineage>
</organism>
<comment type="caution">
    <text evidence="4">The sequence shown here is derived from an EMBL/GenBank/DDBJ whole genome shotgun (WGS) entry which is preliminary data.</text>
</comment>
<evidence type="ECO:0000256" key="3">
    <source>
        <dbReference type="PIRNR" id="PIRNR002070"/>
    </source>
</evidence>
<dbReference type="PANTHER" id="PTHR10302:SF27">
    <property type="entry name" value="SINGLE-STRANDED DNA-BINDING PROTEIN"/>
    <property type="match status" value="1"/>
</dbReference>
<dbReference type="GO" id="GO:0006260">
    <property type="term" value="P:DNA replication"/>
    <property type="evidence" value="ECO:0007669"/>
    <property type="project" value="InterPro"/>
</dbReference>
<dbReference type="InterPro" id="IPR000424">
    <property type="entry name" value="Primosome_PriB/ssb"/>
</dbReference>
<dbReference type="OrthoDB" id="9809878at2"/>
<dbReference type="PROSITE" id="PS50935">
    <property type="entry name" value="SSB"/>
    <property type="match status" value="1"/>
</dbReference>
<comment type="caution">
    <text evidence="2">Lacks conserved residue(s) required for the propagation of feature annotation.</text>
</comment>
<protein>
    <recommendedName>
        <fullName evidence="2 3">Single-stranded DNA-binding protein</fullName>
        <shortName evidence="2">SSB</shortName>
    </recommendedName>
</protein>